<keyword evidence="8" id="KW-1185">Reference proteome</keyword>
<sequence>MTSGYAAPIVELDEGSKNIYKLNQKELEKTLGRADIVGKKIALISIAGAYRKGKSFMLNLFVTYLEHLHKRGKREWFDETTTLDKFNWRGGTKRDTNGIFIWSVPYILEDQNGEDVAVFLMDTQGTFDHQSTVQDCTTIFALSTLLSSVQIYNLSAQIQEDDLNNLRLFTEYAQLTRDENRQRAPFQKLLFLVRDWPNSDEYEYGYEGGKKYLEEEVLKTTPKQKRELEVPRESIKSSFESLEVFLMPYPGSQIARNNSKKVLGQVEDEFSEQLDILVPSLFKGDSLEAKKIDGKEITCLEMVELFKELMKIFNSDDLPEPKTILEATADAVNLAAEQRAREAYDKYMKEKFTPSLADISALLELHQDAETQAFRIFSERPKLGEESAAKANKDNLAKYFKTRYEEYKRIVQQNILIEAEQKAKEAYDEHMEEKSVSSLADISALLSLHQDAKTKALAILEKKKLCDESATRANKDKLNNYFETRYEKYKGKVQQNILMEAERQRIKAEEERIRQEKAENERRQREEAERLRREREENERWQREERARIQQERNELARQQREAEERRRREEQAHREALAGAAREAGERCYSEDRSDGVKKLHFIRRGQ</sequence>
<dbReference type="CDD" id="cd01851">
    <property type="entry name" value="GBP"/>
    <property type="match status" value="1"/>
</dbReference>
<evidence type="ECO:0000256" key="5">
    <source>
        <dbReference type="SAM" id="MobiDB-lite"/>
    </source>
</evidence>
<accession>A0A2A2KU65</accession>
<feature type="compositionally biased region" description="Basic and acidic residues" evidence="5">
    <location>
        <begin position="511"/>
        <end position="577"/>
    </location>
</feature>
<feature type="domain" description="GB1/RHD3-type G" evidence="6">
    <location>
        <begin position="38"/>
        <end position="286"/>
    </location>
</feature>
<evidence type="ECO:0000256" key="4">
    <source>
        <dbReference type="PROSITE-ProRule" id="PRU01052"/>
    </source>
</evidence>
<evidence type="ECO:0000313" key="7">
    <source>
        <dbReference type="EMBL" id="PAV77397.1"/>
    </source>
</evidence>
<organism evidence="7 8">
    <name type="scientific">Diploscapter pachys</name>
    <dbReference type="NCBI Taxonomy" id="2018661"/>
    <lineage>
        <taxon>Eukaryota</taxon>
        <taxon>Metazoa</taxon>
        <taxon>Ecdysozoa</taxon>
        <taxon>Nematoda</taxon>
        <taxon>Chromadorea</taxon>
        <taxon>Rhabditida</taxon>
        <taxon>Rhabditina</taxon>
        <taxon>Rhabditomorpha</taxon>
        <taxon>Rhabditoidea</taxon>
        <taxon>Rhabditidae</taxon>
        <taxon>Diploscapter</taxon>
    </lineage>
</organism>
<evidence type="ECO:0000313" key="8">
    <source>
        <dbReference type="Proteomes" id="UP000218231"/>
    </source>
</evidence>
<dbReference type="Gene3D" id="1.20.58.420">
    <property type="entry name" value="AHSP"/>
    <property type="match status" value="1"/>
</dbReference>
<evidence type="ECO:0000256" key="2">
    <source>
        <dbReference type="ARBA" id="ARBA00022801"/>
    </source>
</evidence>
<dbReference type="InterPro" id="IPR036543">
    <property type="entry name" value="Guanylate-bd_C_sf"/>
</dbReference>
<dbReference type="Pfam" id="PF02263">
    <property type="entry name" value="GBP"/>
    <property type="match status" value="1"/>
</dbReference>
<feature type="region of interest" description="Disordered" evidence="5">
    <location>
        <begin position="511"/>
        <end position="608"/>
    </location>
</feature>
<proteinExistence type="inferred from homology"/>
<comment type="similarity">
    <text evidence="4">Belongs to the TRAFAC class dynamin-like GTPase superfamily. GB1/RHD3 GTPase family.</text>
</comment>
<dbReference type="OrthoDB" id="7788754at2759"/>
<dbReference type="SUPFAM" id="SSF52540">
    <property type="entry name" value="P-loop containing nucleoside triphosphate hydrolases"/>
    <property type="match status" value="1"/>
</dbReference>
<protein>
    <recommendedName>
        <fullName evidence="6">GB1/RHD3-type G domain-containing protein</fullName>
    </recommendedName>
</protein>
<dbReference type="GO" id="GO:0003924">
    <property type="term" value="F:GTPase activity"/>
    <property type="evidence" value="ECO:0007669"/>
    <property type="project" value="InterPro"/>
</dbReference>
<dbReference type="PANTHER" id="PTHR10751">
    <property type="entry name" value="GUANYLATE BINDING PROTEIN"/>
    <property type="match status" value="1"/>
</dbReference>
<feature type="compositionally biased region" description="Basic and acidic residues" evidence="5">
    <location>
        <begin position="584"/>
        <end position="599"/>
    </location>
</feature>
<dbReference type="InterPro" id="IPR003191">
    <property type="entry name" value="Guanylate-bd/ATL_C"/>
</dbReference>
<keyword evidence="2" id="KW-0378">Hydrolase</keyword>
<evidence type="ECO:0000256" key="3">
    <source>
        <dbReference type="ARBA" id="ARBA00023134"/>
    </source>
</evidence>
<evidence type="ECO:0000259" key="6">
    <source>
        <dbReference type="PROSITE" id="PS51715"/>
    </source>
</evidence>
<dbReference type="Pfam" id="PF02841">
    <property type="entry name" value="GBP_C"/>
    <property type="match status" value="1"/>
</dbReference>
<dbReference type="Gene3D" id="3.40.50.300">
    <property type="entry name" value="P-loop containing nucleotide triphosphate hydrolases"/>
    <property type="match status" value="1"/>
</dbReference>
<dbReference type="EMBL" id="LIAE01007709">
    <property type="protein sequence ID" value="PAV77397.1"/>
    <property type="molecule type" value="Genomic_DNA"/>
</dbReference>
<evidence type="ECO:0000256" key="1">
    <source>
        <dbReference type="ARBA" id="ARBA00022741"/>
    </source>
</evidence>
<keyword evidence="1" id="KW-0547">Nucleotide-binding</keyword>
<dbReference type="Proteomes" id="UP000218231">
    <property type="component" value="Unassembled WGS sequence"/>
</dbReference>
<dbReference type="GO" id="GO:0005525">
    <property type="term" value="F:GTP binding"/>
    <property type="evidence" value="ECO:0007669"/>
    <property type="project" value="UniProtKB-KW"/>
</dbReference>
<name>A0A2A2KU65_9BILA</name>
<gene>
    <name evidence="7" type="ORF">WR25_18765</name>
</gene>
<dbReference type="PROSITE" id="PS51715">
    <property type="entry name" value="G_GB1_RHD3"/>
    <property type="match status" value="1"/>
</dbReference>
<dbReference type="InterPro" id="IPR030386">
    <property type="entry name" value="G_GB1_RHD3_dom"/>
</dbReference>
<dbReference type="STRING" id="2018661.A0A2A2KU65"/>
<dbReference type="SUPFAM" id="SSF48340">
    <property type="entry name" value="Interferon-induced guanylate-binding protein 1 (GBP1), C-terminal domain"/>
    <property type="match status" value="2"/>
</dbReference>
<reference evidence="7 8" key="1">
    <citation type="journal article" date="2017" name="Curr. Biol.">
        <title>Genome architecture and evolution of a unichromosomal asexual nematode.</title>
        <authorList>
            <person name="Fradin H."/>
            <person name="Zegar C."/>
            <person name="Gutwein M."/>
            <person name="Lucas J."/>
            <person name="Kovtun M."/>
            <person name="Corcoran D."/>
            <person name="Baugh L.R."/>
            <person name="Kiontke K."/>
            <person name="Gunsalus K."/>
            <person name="Fitch D.H."/>
            <person name="Piano F."/>
        </authorList>
    </citation>
    <scope>NUCLEOTIDE SEQUENCE [LARGE SCALE GENOMIC DNA]</scope>
    <source>
        <strain evidence="7">PF1309</strain>
    </source>
</reference>
<comment type="caution">
    <text evidence="7">The sequence shown here is derived from an EMBL/GenBank/DDBJ whole genome shotgun (WGS) entry which is preliminary data.</text>
</comment>
<keyword evidence="3" id="KW-0342">GTP-binding</keyword>
<dbReference type="InterPro" id="IPR015894">
    <property type="entry name" value="Guanylate-bd_N"/>
</dbReference>
<dbReference type="AlphaFoldDB" id="A0A2A2KU65"/>
<dbReference type="InterPro" id="IPR027417">
    <property type="entry name" value="P-loop_NTPase"/>
</dbReference>